<gene>
    <name evidence="6" type="ORF">EV186_105270</name>
</gene>
<keyword evidence="2 4" id="KW-0238">DNA-binding</keyword>
<dbReference type="OrthoDB" id="155497at2"/>
<dbReference type="InterPro" id="IPR001647">
    <property type="entry name" value="HTH_TetR"/>
</dbReference>
<feature type="DNA-binding region" description="H-T-H motif" evidence="4">
    <location>
        <begin position="36"/>
        <end position="55"/>
    </location>
</feature>
<dbReference type="GO" id="GO:0003700">
    <property type="term" value="F:DNA-binding transcription factor activity"/>
    <property type="evidence" value="ECO:0007669"/>
    <property type="project" value="TreeGrafter"/>
</dbReference>
<dbReference type="SUPFAM" id="SSF46689">
    <property type="entry name" value="Homeodomain-like"/>
    <property type="match status" value="1"/>
</dbReference>
<protein>
    <submittedName>
        <fullName evidence="6">TetR family transcriptional regulator</fullName>
    </submittedName>
</protein>
<dbReference type="PRINTS" id="PR00455">
    <property type="entry name" value="HTHTETR"/>
</dbReference>
<organism evidence="6 7">
    <name type="scientific">Labedaea rhizosphaerae</name>
    <dbReference type="NCBI Taxonomy" id="598644"/>
    <lineage>
        <taxon>Bacteria</taxon>
        <taxon>Bacillati</taxon>
        <taxon>Actinomycetota</taxon>
        <taxon>Actinomycetes</taxon>
        <taxon>Pseudonocardiales</taxon>
        <taxon>Pseudonocardiaceae</taxon>
        <taxon>Labedaea</taxon>
    </lineage>
</organism>
<evidence type="ECO:0000256" key="2">
    <source>
        <dbReference type="ARBA" id="ARBA00023125"/>
    </source>
</evidence>
<evidence type="ECO:0000256" key="4">
    <source>
        <dbReference type="PROSITE-ProRule" id="PRU00335"/>
    </source>
</evidence>
<evidence type="ECO:0000313" key="7">
    <source>
        <dbReference type="Proteomes" id="UP000295444"/>
    </source>
</evidence>
<name>A0A4V6PVR5_LABRH</name>
<dbReference type="Pfam" id="PF00440">
    <property type="entry name" value="TetR_N"/>
    <property type="match status" value="1"/>
</dbReference>
<dbReference type="Proteomes" id="UP000295444">
    <property type="component" value="Unassembled WGS sequence"/>
</dbReference>
<reference evidence="6 7" key="1">
    <citation type="submission" date="2019-03" db="EMBL/GenBank/DDBJ databases">
        <title>Genomic Encyclopedia of Type Strains, Phase IV (KMG-IV): sequencing the most valuable type-strain genomes for metagenomic binning, comparative biology and taxonomic classification.</title>
        <authorList>
            <person name="Goeker M."/>
        </authorList>
    </citation>
    <scope>NUCLEOTIDE SEQUENCE [LARGE SCALE GENOMIC DNA]</scope>
    <source>
        <strain evidence="6 7">DSM 45361</strain>
    </source>
</reference>
<dbReference type="InterPro" id="IPR009057">
    <property type="entry name" value="Homeodomain-like_sf"/>
</dbReference>
<dbReference type="Pfam" id="PF17754">
    <property type="entry name" value="TetR_C_14"/>
    <property type="match status" value="1"/>
</dbReference>
<dbReference type="PANTHER" id="PTHR30055">
    <property type="entry name" value="HTH-TYPE TRANSCRIPTIONAL REGULATOR RUTR"/>
    <property type="match status" value="1"/>
</dbReference>
<dbReference type="EMBL" id="SNXZ01000005">
    <property type="protein sequence ID" value="TDP95038.1"/>
    <property type="molecule type" value="Genomic_DNA"/>
</dbReference>
<keyword evidence="3" id="KW-0804">Transcription</keyword>
<evidence type="ECO:0000256" key="1">
    <source>
        <dbReference type="ARBA" id="ARBA00023015"/>
    </source>
</evidence>
<dbReference type="Gene3D" id="1.10.10.60">
    <property type="entry name" value="Homeodomain-like"/>
    <property type="match status" value="1"/>
</dbReference>
<dbReference type="GO" id="GO:0000976">
    <property type="term" value="F:transcription cis-regulatory region binding"/>
    <property type="evidence" value="ECO:0007669"/>
    <property type="project" value="TreeGrafter"/>
</dbReference>
<dbReference type="InterPro" id="IPR050109">
    <property type="entry name" value="HTH-type_TetR-like_transc_reg"/>
</dbReference>
<keyword evidence="1" id="KW-0805">Transcription regulation</keyword>
<proteinExistence type="predicted"/>
<dbReference type="PROSITE" id="PS50977">
    <property type="entry name" value="HTH_TETR_2"/>
    <property type="match status" value="1"/>
</dbReference>
<evidence type="ECO:0000313" key="6">
    <source>
        <dbReference type="EMBL" id="TDP95038.1"/>
    </source>
</evidence>
<dbReference type="PANTHER" id="PTHR30055:SF234">
    <property type="entry name" value="HTH-TYPE TRANSCRIPTIONAL REGULATOR BETI"/>
    <property type="match status" value="1"/>
</dbReference>
<evidence type="ECO:0000259" key="5">
    <source>
        <dbReference type="PROSITE" id="PS50977"/>
    </source>
</evidence>
<dbReference type="AlphaFoldDB" id="A0A4V6PVR5"/>
<dbReference type="RefSeq" id="WP_133852430.1">
    <property type="nucleotide sequence ID" value="NZ_SNXZ01000005.1"/>
</dbReference>
<sequence>MATELGLRARKKQQTRRRIVAAAIELFADRGFDRVPVAEVARHAEVSEATVFNYFATKEDLVYDGMEEFERSLLDALRSRPAGTPVLAAFREFVLQPRGAIATGDPEAMAGIATVARITAESASLQARERQTFERYTAALAALLTEETGAGQEDLRPFVVANAMMGVNRAMKEFVQRQATAGRTGPQVGADTLAVGEQALELLERGLAGYPGDHVARPGK</sequence>
<keyword evidence="7" id="KW-1185">Reference proteome</keyword>
<accession>A0A4V6PVR5</accession>
<evidence type="ECO:0000256" key="3">
    <source>
        <dbReference type="ARBA" id="ARBA00023163"/>
    </source>
</evidence>
<comment type="caution">
    <text evidence="6">The sequence shown here is derived from an EMBL/GenBank/DDBJ whole genome shotgun (WGS) entry which is preliminary data.</text>
</comment>
<dbReference type="InterPro" id="IPR041347">
    <property type="entry name" value="MftR_C"/>
</dbReference>
<dbReference type="Gene3D" id="1.10.357.10">
    <property type="entry name" value="Tetracycline Repressor, domain 2"/>
    <property type="match status" value="1"/>
</dbReference>
<feature type="domain" description="HTH tetR-type" evidence="5">
    <location>
        <begin position="13"/>
        <end position="73"/>
    </location>
</feature>